<feature type="domain" description="Thioredoxin" evidence="1">
    <location>
        <begin position="51"/>
        <end position="181"/>
    </location>
</feature>
<dbReference type="Gene3D" id="3.40.30.10">
    <property type="entry name" value="Glutaredoxin"/>
    <property type="match status" value="1"/>
</dbReference>
<protein>
    <submittedName>
        <fullName evidence="2">Peroxiredoxin</fullName>
    </submittedName>
</protein>
<dbReference type="InterPro" id="IPR013766">
    <property type="entry name" value="Thioredoxin_domain"/>
</dbReference>
<keyword evidence="3" id="KW-1185">Reference proteome</keyword>
<dbReference type="GO" id="GO:0016209">
    <property type="term" value="F:antioxidant activity"/>
    <property type="evidence" value="ECO:0007669"/>
    <property type="project" value="InterPro"/>
</dbReference>
<dbReference type="RefSeq" id="WP_184538557.1">
    <property type="nucleotide sequence ID" value="NZ_JACHJW010000001.1"/>
</dbReference>
<evidence type="ECO:0000259" key="1">
    <source>
        <dbReference type="PROSITE" id="PS51352"/>
    </source>
</evidence>
<dbReference type="SUPFAM" id="SSF52833">
    <property type="entry name" value="Thioredoxin-like"/>
    <property type="match status" value="1"/>
</dbReference>
<dbReference type="PROSITE" id="PS51352">
    <property type="entry name" value="THIOREDOXIN_2"/>
    <property type="match status" value="1"/>
</dbReference>
<comment type="caution">
    <text evidence="2">The sequence shown here is derived from an EMBL/GenBank/DDBJ whole genome shotgun (WGS) entry which is preliminary data.</text>
</comment>
<reference evidence="2 3" key="1">
    <citation type="submission" date="2020-08" db="EMBL/GenBank/DDBJ databases">
        <title>Sequencing the genomes of 1000 actinobacteria strains.</title>
        <authorList>
            <person name="Klenk H.-P."/>
        </authorList>
    </citation>
    <scope>NUCLEOTIDE SEQUENCE [LARGE SCALE GENOMIC DNA]</scope>
    <source>
        <strain evidence="2 3">DSM 45886</strain>
    </source>
</reference>
<accession>A0A7W7WSN6</accession>
<proteinExistence type="predicted"/>
<organism evidence="2 3">
    <name type="scientific">Micromonospora polyrhachis</name>
    <dbReference type="NCBI Taxonomy" id="1282883"/>
    <lineage>
        <taxon>Bacteria</taxon>
        <taxon>Bacillati</taxon>
        <taxon>Actinomycetota</taxon>
        <taxon>Actinomycetes</taxon>
        <taxon>Micromonosporales</taxon>
        <taxon>Micromonosporaceae</taxon>
        <taxon>Micromonospora</taxon>
    </lineage>
</organism>
<dbReference type="Pfam" id="PF00578">
    <property type="entry name" value="AhpC-TSA"/>
    <property type="match status" value="1"/>
</dbReference>
<sequence length="181" mass="18581">MSYVVAALAVLATFSVFQVVLVAGLLRRVNELSGRLTQLSQDGPVSLDRMVPAGSAPAQFTTSTVDQELVTSQTLTVPTLLGFFTPGCKPCTAQLPHFVERAGATPGGRAHVLAVITDAPGTREYVARLSPVAQVVIEEPNGPVATAFGLKGTPAFALLGERSTVTASAITVAGLPSAVPA</sequence>
<evidence type="ECO:0000313" key="3">
    <source>
        <dbReference type="Proteomes" id="UP000578819"/>
    </source>
</evidence>
<gene>
    <name evidence="2" type="ORF">FHR38_006119</name>
</gene>
<name>A0A7W7WSN6_9ACTN</name>
<dbReference type="GO" id="GO:0016491">
    <property type="term" value="F:oxidoreductase activity"/>
    <property type="evidence" value="ECO:0007669"/>
    <property type="project" value="InterPro"/>
</dbReference>
<evidence type="ECO:0000313" key="2">
    <source>
        <dbReference type="EMBL" id="MBB4962386.1"/>
    </source>
</evidence>
<dbReference type="InterPro" id="IPR000866">
    <property type="entry name" value="AhpC/TSA"/>
</dbReference>
<dbReference type="Proteomes" id="UP000578819">
    <property type="component" value="Unassembled WGS sequence"/>
</dbReference>
<dbReference type="InterPro" id="IPR036249">
    <property type="entry name" value="Thioredoxin-like_sf"/>
</dbReference>
<dbReference type="AlphaFoldDB" id="A0A7W7WSN6"/>
<dbReference type="EMBL" id="JACHJW010000001">
    <property type="protein sequence ID" value="MBB4962386.1"/>
    <property type="molecule type" value="Genomic_DNA"/>
</dbReference>